<dbReference type="AlphaFoldDB" id="A0A147HZM3"/>
<dbReference type="GO" id="GO:0030170">
    <property type="term" value="F:pyridoxal phosphate binding"/>
    <property type="evidence" value="ECO:0007669"/>
    <property type="project" value="InterPro"/>
</dbReference>
<reference evidence="8 9" key="1">
    <citation type="journal article" date="2016" name="Front. Microbiol.">
        <title>Genomic Resource of Rice Seed Associated Bacteria.</title>
        <authorList>
            <person name="Midha S."/>
            <person name="Bansal K."/>
            <person name="Sharma S."/>
            <person name="Kumar N."/>
            <person name="Patil P.P."/>
            <person name="Chaudhry V."/>
            <person name="Patil P.B."/>
        </authorList>
    </citation>
    <scope>NUCLEOTIDE SEQUENCE [LARGE SCALE GENOMIC DNA]</scope>
    <source>
        <strain evidence="8 9">NS334</strain>
    </source>
</reference>
<evidence type="ECO:0000256" key="4">
    <source>
        <dbReference type="ARBA" id="ARBA00022576"/>
    </source>
</evidence>
<dbReference type="PANTHER" id="PTHR11879">
    <property type="entry name" value="ASPARTATE AMINOTRANSFERASE"/>
    <property type="match status" value="1"/>
</dbReference>
<dbReference type="OrthoDB" id="9766445at2"/>
<evidence type="ECO:0000256" key="1">
    <source>
        <dbReference type="ARBA" id="ARBA00001933"/>
    </source>
</evidence>
<dbReference type="PATRIC" id="fig|869719.3.peg.2482"/>
<dbReference type="EMBL" id="LDTB01000053">
    <property type="protein sequence ID" value="KTT70429.1"/>
    <property type="molecule type" value="Genomic_DNA"/>
</dbReference>
<evidence type="ECO:0000256" key="6">
    <source>
        <dbReference type="ARBA" id="ARBA00022898"/>
    </source>
</evidence>
<keyword evidence="9" id="KW-1185">Reference proteome</keyword>
<dbReference type="Proteomes" id="UP000074310">
    <property type="component" value="Unassembled WGS sequence"/>
</dbReference>
<evidence type="ECO:0000313" key="8">
    <source>
        <dbReference type="EMBL" id="KTT70429.1"/>
    </source>
</evidence>
<dbReference type="GO" id="GO:0033585">
    <property type="term" value="P:L-phenylalanine biosynthetic process from chorismate via phenylpyruvate"/>
    <property type="evidence" value="ECO:0007669"/>
    <property type="project" value="TreeGrafter"/>
</dbReference>
<dbReference type="InterPro" id="IPR015424">
    <property type="entry name" value="PyrdxlP-dep_Trfase"/>
</dbReference>
<protein>
    <submittedName>
        <fullName evidence="8">Aromatic amino acid aminotransferase</fullName>
    </submittedName>
</protein>
<dbReference type="GO" id="GO:0004069">
    <property type="term" value="F:L-aspartate:2-oxoglutarate aminotransferase activity"/>
    <property type="evidence" value="ECO:0007669"/>
    <property type="project" value="TreeGrafter"/>
</dbReference>
<dbReference type="GO" id="GO:0042802">
    <property type="term" value="F:identical protein binding"/>
    <property type="evidence" value="ECO:0007669"/>
    <property type="project" value="TreeGrafter"/>
</dbReference>
<dbReference type="PRINTS" id="PR00799">
    <property type="entry name" value="TRANSAMINASE"/>
</dbReference>
<evidence type="ECO:0000313" key="9">
    <source>
        <dbReference type="Proteomes" id="UP000074310"/>
    </source>
</evidence>
<evidence type="ECO:0000256" key="3">
    <source>
        <dbReference type="ARBA" id="ARBA00011738"/>
    </source>
</evidence>
<dbReference type="Pfam" id="PF00155">
    <property type="entry name" value="Aminotran_1_2"/>
    <property type="match status" value="1"/>
</dbReference>
<evidence type="ECO:0000259" key="7">
    <source>
        <dbReference type="Pfam" id="PF00155"/>
    </source>
</evidence>
<dbReference type="Gene3D" id="3.90.1150.10">
    <property type="entry name" value="Aspartate Aminotransferase, domain 1"/>
    <property type="match status" value="1"/>
</dbReference>
<evidence type="ECO:0000256" key="2">
    <source>
        <dbReference type="ARBA" id="ARBA00007441"/>
    </source>
</evidence>
<dbReference type="InterPro" id="IPR015422">
    <property type="entry name" value="PyrdxlP-dep_Trfase_small"/>
</dbReference>
<comment type="similarity">
    <text evidence="2">Belongs to the class-I pyridoxal-phosphate-dependent aminotransferase family.</text>
</comment>
<feature type="domain" description="Aminotransferase class I/classII large" evidence="7">
    <location>
        <begin position="27"/>
        <end position="384"/>
    </location>
</feature>
<dbReference type="InterPro" id="IPR000796">
    <property type="entry name" value="Asp_trans"/>
</dbReference>
<comment type="cofactor">
    <cofactor evidence="1">
        <name>pyridoxal 5'-phosphate</name>
        <dbReference type="ChEBI" id="CHEBI:597326"/>
    </cofactor>
</comment>
<comment type="caution">
    <text evidence="8">The sequence shown here is derived from an EMBL/GenBank/DDBJ whole genome shotgun (WGS) entry which is preliminary data.</text>
</comment>
<comment type="subunit">
    <text evidence="3">Homodimer.</text>
</comment>
<evidence type="ECO:0000256" key="5">
    <source>
        <dbReference type="ARBA" id="ARBA00022679"/>
    </source>
</evidence>
<keyword evidence="6" id="KW-0663">Pyridoxal phosphate</keyword>
<dbReference type="GO" id="GO:0005829">
    <property type="term" value="C:cytosol"/>
    <property type="evidence" value="ECO:0007669"/>
    <property type="project" value="TreeGrafter"/>
</dbReference>
<sequence length="393" mass="42240">MFESLKPMPADPLLQIIAAHRADTRSDKIDLGVGVFRDEAGGTPILRAVKAAERYLVANQPTKGYLGIEGDPVFTDLLRPIIFGKNGGDASLVPGIQTPGGGGALRLGGELIATARPDAKLWLGTPSWPNHRPIFEAVKLEVREYRFADLTTQTLLFDEMMAALRQASAGDVVLLHGCCHNPTGLDLNHDQWREVADLCSANGLIPFVDLAYQGLGESLEADAMGLRTIFERVPELLLAYSCDKNFGLYRERTGALYVKASSADLARNVASNLAVHARVSWSMPPDHGAAVVRAILEQPELEADWQAEVAEMGQRIRAVRRAIASAAPSLSAIAHEYGLFSNLAVSREQVDALRTEHGIYIAPSGRMNVAGLKVEDAPRLVAALDAIGALPGA</sequence>
<dbReference type="CDD" id="cd00609">
    <property type="entry name" value="AAT_like"/>
    <property type="match status" value="1"/>
</dbReference>
<dbReference type="InterPro" id="IPR015421">
    <property type="entry name" value="PyrdxlP-dep_Trfase_major"/>
</dbReference>
<gene>
    <name evidence="8" type="ORF">NS334_12490</name>
</gene>
<organism evidence="8 9">
    <name type="scientific">Sphingomonas endophytica</name>
    <dbReference type="NCBI Taxonomy" id="869719"/>
    <lineage>
        <taxon>Bacteria</taxon>
        <taxon>Pseudomonadati</taxon>
        <taxon>Pseudomonadota</taxon>
        <taxon>Alphaproteobacteria</taxon>
        <taxon>Sphingomonadales</taxon>
        <taxon>Sphingomonadaceae</taxon>
        <taxon>Sphingomonas</taxon>
    </lineage>
</organism>
<accession>A0A147HZM3</accession>
<dbReference type="NCBIfam" id="NF006719">
    <property type="entry name" value="PRK09257.1"/>
    <property type="match status" value="1"/>
</dbReference>
<keyword evidence="4 8" id="KW-0032">Aminotransferase</keyword>
<dbReference type="GO" id="GO:0004838">
    <property type="term" value="F:L-tyrosine-2-oxoglutarate transaminase activity"/>
    <property type="evidence" value="ECO:0007669"/>
    <property type="project" value="TreeGrafter"/>
</dbReference>
<dbReference type="SUPFAM" id="SSF53383">
    <property type="entry name" value="PLP-dependent transferases"/>
    <property type="match status" value="1"/>
</dbReference>
<name>A0A147HZM3_9SPHN</name>
<keyword evidence="5 8" id="KW-0808">Transferase</keyword>
<dbReference type="PANTHER" id="PTHR11879:SF22">
    <property type="entry name" value="ASPARTATE AMINOTRANSFERASE, MITOCHONDRIAL"/>
    <property type="match status" value="1"/>
</dbReference>
<dbReference type="InterPro" id="IPR004839">
    <property type="entry name" value="Aminotransferase_I/II_large"/>
</dbReference>
<dbReference type="Gene3D" id="3.40.640.10">
    <property type="entry name" value="Type I PLP-dependent aspartate aminotransferase-like (Major domain)"/>
    <property type="match status" value="1"/>
</dbReference>
<proteinExistence type="inferred from homology"/>